<evidence type="ECO:0000313" key="1">
    <source>
        <dbReference type="EMBL" id="SEW26094.1"/>
    </source>
</evidence>
<accession>A0A1I0QGW8</accession>
<dbReference type="RefSeq" id="WP_089791787.1">
    <property type="nucleotide sequence ID" value="NZ_FOIU01000001.1"/>
</dbReference>
<sequence>MAHQNFKKEDFVQDPSGDYRVEFREGNIGEGSDLIVERKKEDGDYEVLSAEIKRHNKSIFVCWSEPFDGRVIFDE</sequence>
<organism evidence="1 2">
    <name type="scientific">Chryseobacterium wanjuense</name>
    <dbReference type="NCBI Taxonomy" id="356305"/>
    <lineage>
        <taxon>Bacteria</taxon>
        <taxon>Pseudomonadati</taxon>
        <taxon>Bacteroidota</taxon>
        <taxon>Flavobacteriia</taxon>
        <taxon>Flavobacteriales</taxon>
        <taxon>Weeksellaceae</taxon>
        <taxon>Chryseobacterium group</taxon>
        <taxon>Chryseobacterium</taxon>
    </lineage>
</organism>
<protein>
    <recommendedName>
        <fullName evidence="3">Glutathione synthase</fullName>
    </recommendedName>
</protein>
<dbReference type="Proteomes" id="UP000199469">
    <property type="component" value="Unassembled WGS sequence"/>
</dbReference>
<dbReference type="STRING" id="356305.SAMN05421841_1894"/>
<dbReference type="EMBL" id="FOIU01000001">
    <property type="protein sequence ID" value="SEW26094.1"/>
    <property type="molecule type" value="Genomic_DNA"/>
</dbReference>
<evidence type="ECO:0000313" key="2">
    <source>
        <dbReference type="Proteomes" id="UP000199469"/>
    </source>
</evidence>
<gene>
    <name evidence="1" type="ORF">SAMN05421841_1894</name>
</gene>
<reference evidence="2" key="1">
    <citation type="submission" date="2016-10" db="EMBL/GenBank/DDBJ databases">
        <authorList>
            <person name="Varghese N."/>
            <person name="Submissions S."/>
        </authorList>
    </citation>
    <scope>NUCLEOTIDE SEQUENCE [LARGE SCALE GENOMIC DNA]</scope>
    <source>
        <strain evidence="2">DSM 17724</strain>
    </source>
</reference>
<evidence type="ECO:0008006" key="3">
    <source>
        <dbReference type="Google" id="ProtNLM"/>
    </source>
</evidence>
<name>A0A1I0QGW8_9FLAO</name>
<proteinExistence type="predicted"/>
<dbReference type="OrthoDB" id="1272128at2"/>
<dbReference type="AlphaFoldDB" id="A0A1I0QGW8"/>
<keyword evidence="2" id="KW-1185">Reference proteome</keyword>